<feature type="transmembrane region" description="Helical" evidence="9">
    <location>
        <begin position="58"/>
        <end position="79"/>
    </location>
</feature>
<dbReference type="InterPro" id="IPR036259">
    <property type="entry name" value="MFS_trans_sf"/>
</dbReference>
<protein>
    <submittedName>
        <fullName evidence="11">MFS general substrate transporter</fullName>
    </submittedName>
</protein>
<dbReference type="InterPro" id="IPR004638">
    <property type="entry name" value="EmrB-like"/>
</dbReference>
<feature type="transmembrane region" description="Helical" evidence="9">
    <location>
        <begin position="363"/>
        <end position="388"/>
    </location>
</feature>
<keyword evidence="12" id="KW-1185">Reference proteome</keyword>
<feature type="domain" description="Major facilitator superfamily (MFS) profile" evidence="10">
    <location>
        <begin position="20"/>
        <end position="470"/>
    </location>
</feature>
<dbReference type="STRING" id="1754190.A0A1Y2DA10"/>
<feature type="transmembrane region" description="Helical" evidence="9">
    <location>
        <begin position="86"/>
        <end position="109"/>
    </location>
</feature>
<evidence type="ECO:0000256" key="5">
    <source>
        <dbReference type="ARBA" id="ARBA00022692"/>
    </source>
</evidence>
<feature type="transmembrane region" description="Helical" evidence="9">
    <location>
        <begin position="304"/>
        <end position="326"/>
    </location>
</feature>
<keyword evidence="3" id="KW-0813">Transport</keyword>
<feature type="transmembrane region" description="Helical" evidence="9">
    <location>
        <begin position="20"/>
        <end position="46"/>
    </location>
</feature>
<proteinExistence type="inferred from homology"/>
<dbReference type="OrthoDB" id="2351791at2759"/>
<dbReference type="PROSITE" id="PS50850">
    <property type="entry name" value="MFS"/>
    <property type="match status" value="1"/>
</dbReference>
<keyword evidence="4" id="KW-1003">Cell membrane</keyword>
<dbReference type="PANTHER" id="PTHR42718:SF9">
    <property type="entry name" value="MAJOR FACILITATOR SUPERFAMILY MULTIDRUG TRANSPORTER MFSC"/>
    <property type="match status" value="1"/>
</dbReference>
<dbReference type="CDD" id="cd17503">
    <property type="entry name" value="MFS_LmrB_MDR_like"/>
    <property type="match status" value="1"/>
</dbReference>
<gene>
    <name evidence="11" type="ORF">LY90DRAFT_701919</name>
</gene>
<evidence type="ECO:0000256" key="3">
    <source>
        <dbReference type="ARBA" id="ARBA00022448"/>
    </source>
</evidence>
<organism evidence="11 12">
    <name type="scientific">Neocallimastix californiae</name>
    <dbReference type="NCBI Taxonomy" id="1754190"/>
    <lineage>
        <taxon>Eukaryota</taxon>
        <taxon>Fungi</taxon>
        <taxon>Fungi incertae sedis</taxon>
        <taxon>Chytridiomycota</taxon>
        <taxon>Chytridiomycota incertae sedis</taxon>
        <taxon>Neocallimastigomycetes</taxon>
        <taxon>Neocallimastigales</taxon>
        <taxon>Neocallimastigaceae</taxon>
        <taxon>Neocallimastix</taxon>
    </lineage>
</organism>
<feature type="transmembrane region" description="Helical" evidence="9">
    <location>
        <begin position="147"/>
        <end position="166"/>
    </location>
</feature>
<dbReference type="GO" id="GO:0022857">
    <property type="term" value="F:transmembrane transporter activity"/>
    <property type="evidence" value="ECO:0007669"/>
    <property type="project" value="InterPro"/>
</dbReference>
<feature type="transmembrane region" description="Helical" evidence="9">
    <location>
        <begin position="338"/>
        <end position="357"/>
    </location>
</feature>
<evidence type="ECO:0000259" key="10">
    <source>
        <dbReference type="PROSITE" id="PS50850"/>
    </source>
</evidence>
<dbReference type="SUPFAM" id="SSF103473">
    <property type="entry name" value="MFS general substrate transporter"/>
    <property type="match status" value="1"/>
</dbReference>
<keyword evidence="7 9" id="KW-0472">Membrane</keyword>
<dbReference type="Proteomes" id="UP000193920">
    <property type="component" value="Unassembled WGS sequence"/>
</dbReference>
<dbReference type="AlphaFoldDB" id="A0A1Y2DA10"/>
<evidence type="ECO:0000256" key="2">
    <source>
        <dbReference type="ARBA" id="ARBA00008537"/>
    </source>
</evidence>
<dbReference type="NCBIfam" id="TIGR00711">
    <property type="entry name" value="efflux_EmrB"/>
    <property type="match status" value="1"/>
</dbReference>
<dbReference type="Gene3D" id="1.20.1720.10">
    <property type="entry name" value="Multidrug resistance protein D"/>
    <property type="match status" value="1"/>
</dbReference>
<dbReference type="Pfam" id="PF07690">
    <property type="entry name" value="MFS_1"/>
    <property type="match status" value="1"/>
</dbReference>
<comment type="caution">
    <text evidence="11">The sequence shown here is derived from an EMBL/GenBank/DDBJ whole genome shotgun (WGS) entry which is preliminary data.</text>
</comment>
<dbReference type="GO" id="GO:0005886">
    <property type="term" value="C:plasma membrane"/>
    <property type="evidence" value="ECO:0007669"/>
    <property type="project" value="UniProtKB-SubCell"/>
</dbReference>
<dbReference type="PRINTS" id="PR01036">
    <property type="entry name" value="TCRTETB"/>
</dbReference>
<evidence type="ECO:0000313" key="12">
    <source>
        <dbReference type="Proteomes" id="UP000193920"/>
    </source>
</evidence>
<feature type="transmembrane region" description="Helical" evidence="9">
    <location>
        <begin position="233"/>
        <end position="253"/>
    </location>
</feature>
<evidence type="ECO:0000256" key="7">
    <source>
        <dbReference type="ARBA" id="ARBA00023136"/>
    </source>
</evidence>
<name>A0A1Y2DA10_9FUNG</name>
<feature type="transmembrane region" description="Helical" evidence="9">
    <location>
        <begin position="400"/>
        <end position="422"/>
    </location>
</feature>
<feature type="region of interest" description="Disordered" evidence="8">
    <location>
        <begin position="473"/>
        <end position="507"/>
    </location>
</feature>
<dbReference type="InterPro" id="IPR011701">
    <property type="entry name" value="MFS"/>
</dbReference>
<dbReference type="EMBL" id="MCOG01000075">
    <property type="protein sequence ID" value="ORY56037.1"/>
    <property type="molecule type" value="Genomic_DNA"/>
</dbReference>
<evidence type="ECO:0000256" key="6">
    <source>
        <dbReference type="ARBA" id="ARBA00022989"/>
    </source>
</evidence>
<keyword evidence="5 9" id="KW-0812">Transmembrane</keyword>
<feature type="transmembrane region" description="Helical" evidence="9">
    <location>
        <begin position="273"/>
        <end position="298"/>
    </location>
</feature>
<feature type="transmembrane region" description="Helical" evidence="9">
    <location>
        <begin position="442"/>
        <end position="464"/>
    </location>
</feature>
<keyword evidence="6 9" id="KW-1133">Transmembrane helix</keyword>
<feature type="transmembrane region" description="Helical" evidence="9">
    <location>
        <begin position="172"/>
        <end position="193"/>
    </location>
</feature>
<sequence length="507" mass="55800">MSNLIKTQGKKVSDRKRTLIFLDINVSCIATSMLATALTTALPPIMEELKISVNTVQWLTTGFTLFLAITTPFTGFLITKFKTKSLFCFAVISFIFGLVLCAIANNFWLMMLGRIIQGCGNGLISSMAQVIIITIYPRERIGSVMGWYGLSLSVAPIVSPTIAGILVDYLNWRWIFILSAIIMSIALIFAFIVFENVLPTMKKKFDVISFTISAFTFGGITLAISNIGIAKFVSYEVLVPLIIGLIAGVIFVWRQLHIKVPFLDVRVLKYKEYTVGAVASFIIQLIVMGSAIIIPIYVQQVKGNSATISGLVVLPGALTNAIINPLAGKLYDKVGMKLLFIVGSLLLAMSNLAIYFININHSIWIVSVINIFRCLSMGVLIMPFYTWAMRDIPKVKASDATALFNSIRFIGSALGTALFISVMTKATEAVIKTKTNPNAQMFGINIAFLGMSLFAVILLLLGIFGCKRIPKKSKEENKNEDNKSKESSEEKLVKEKSDIGIEVKEDK</sequence>
<accession>A0A1Y2DA10</accession>
<evidence type="ECO:0000256" key="4">
    <source>
        <dbReference type="ARBA" id="ARBA00022475"/>
    </source>
</evidence>
<comment type="similarity">
    <text evidence="2">Belongs to the major facilitator superfamily. EmrB family.</text>
</comment>
<evidence type="ECO:0000256" key="1">
    <source>
        <dbReference type="ARBA" id="ARBA00004651"/>
    </source>
</evidence>
<dbReference type="PANTHER" id="PTHR42718">
    <property type="entry name" value="MAJOR FACILITATOR SUPERFAMILY MULTIDRUG TRANSPORTER MFSC"/>
    <property type="match status" value="1"/>
</dbReference>
<reference evidence="11 12" key="1">
    <citation type="submission" date="2016-08" db="EMBL/GenBank/DDBJ databases">
        <title>A Parts List for Fungal Cellulosomes Revealed by Comparative Genomics.</title>
        <authorList>
            <consortium name="DOE Joint Genome Institute"/>
            <person name="Haitjema C.H."/>
            <person name="Gilmore S.P."/>
            <person name="Henske J.K."/>
            <person name="Solomon K.V."/>
            <person name="De Groot R."/>
            <person name="Kuo A."/>
            <person name="Mondo S.J."/>
            <person name="Salamov A.A."/>
            <person name="Labutti K."/>
            <person name="Zhao Z."/>
            <person name="Chiniquy J."/>
            <person name="Barry K."/>
            <person name="Brewer H.M."/>
            <person name="Purvine S.O."/>
            <person name="Wright A.T."/>
            <person name="Boxma B."/>
            <person name="Van Alen T."/>
            <person name="Hackstein J.H."/>
            <person name="Baker S.E."/>
            <person name="Grigoriev I.V."/>
            <person name="O'Malley M.A."/>
        </authorList>
    </citation>
    <scope>NUCLEOTIDE SEQUENCE [LARGE SCALE GENOMIC DNA]</scope>
    <source>
        <strain evidence="11 12">G1</strain>
    </source>
</reference>
<feature type="transmembrane region" description="Helical" evidence="9">
    <location>
        <begin position="205"/>
        <end position="227"/>
    </location>
</feature>
<evidence type="ECO:0000313" key="11">
    <source>
        <dbReference type="EMBL" id="ORY56037.1"/>
    </source>
</evidence>
<dbReference type="Gene3D" id="1.20.1250.20">
    <property type="entry name" value="MFS general substrate transporter like domains"/>
    <property type="match status" value="1"/>
</dbReference>
<evidence type="ECO:0000256" key="9">
    <source>
        <dbReference type="SAM" id="Phobius"/>
    </source>
</evidence>
<evidence type="ECO:0000256" key="8">
    <source>
        <dbReference type="SAM" id="MobiDB-lite"/>
    </source>
</evidence>
<dbReference type="InterPro" id="IPR020846">
    <property type="entry name" value="MFS_dom"/>
</dbReference>
<comment type="subcellular location">
    <subcellularLocation>
        <location evidence="1">Cell membrane</location>
        <topology evidence="1">Multi-pass membrane protein</topology>
    </subcellularLocation>
</comment>